<dbReference type="AlphaFoldDB" id="A0A419V6H1"/>
<dbReference type="EMBL" id="RAPK01000007">
    <property type="protein sequence ID" value="RKD75441.1"/>
    <property type="molecule type" value="Genomic_DNA"/>
</dbReference>
<dbReference type="PANTHER" id="PTHR33219:SF14">
    <property type="entry name" value="PROTEIN COFACTOR ASSEMBLY OF COMPLEX C SUBUNIT B CCB3, CHLOROPLASTIC-RELATED"/>
    <property type="match status" value="1"/>
</dbReference>
<dbReference type="RefSeq" id="WP_120192318.1">
    <property type="nucleotide sequence ID" value="NZ_RAPK01000007.1"/>
</dbReference>
<feature type="transmembrane region" description="Helical" evidence="2">
    <location>
        <begin position="63"/>
        <end position="83"/>
    </location>
</feature>
<reference evidence="3 4" key="1">
    <citation type="submission" date="2018-09" db="EMBL/GenBank/DDBJ databases">
        <title>Genomic Encyclopedia of Archaeal and Bacterial Type Strains, Phase II (KMG-II): from individual species to whole genera.</title>
        <authorList>
            <person name="Goeker M."/>
        </authorList>
    </citation>
    <scope>NUCLEOTIDE SEQUENCE [LARGE SCALE GENOMIC DNA]</scope>
    <source>
        <strain evidence="3 4">DSM 17008</strain>
    </source>
</reference>
<gene>
    <name evidence="3" type="ORF">ATL39_1140</name>
</gene>
<feature type="transmembrane region" description="Helical" evidence="2">
    <location>
        <begin position="7"/>
        <end position="28"/>
    </location>
</feature>
<proteinExistence type="inferred from homology"/>
<dbReference type="OrthoDB" id="47652at2"/>
<protein>
    <submittedName>
        <fullName evidence="3">YggT family protein</fullName>
    </submittedName>
</protein>
<organism evidence="3 4">
    <name type="scientific">Sinobaca qinghaiensis</name>
    <dbReference type="NCBI Taxonomy" id="342944"/>
    <lineage>
        <taxon>Bacteria</taxon>
        <taxon>Bacillati</taxon>
        <taxon>Bacillota</taxon>
        <taxon>Bacilli</taxon>
        <taxon>Bacillales</taxon>
        <taxon>Sporolactobacillaceae</taxon>
        <taxon>Sinobaca</taxon>
    </lineage>
</organism>
<comment type="similarity">
    <text evidence="1">Belongs to the YggT family.</text>
</comment>
<evidence type="ECO:0000313" key="3">
    <source>
        <dbReference type="EMBL" id="RKD75441.1"/>
    </source>
</evidence>
<comment type="caution">
    <text evidence="3">The sequence shown here is derived from an EMBL/GenBank/DDBJ whole genome shotgun (WGS) entry which is preliminary data.</text>
</comment>
<dbReference type="Proteomes" id="UP000285120">
    <property type="component" value="Unassembled WGS sequence"/>
</dbReference>
<dbReference type="Pfam" id="PF02325">
    <property type="entry name" value="CCB3_YggT"/>
    <property type="match status" value="1"/>
</dbReference>
<evidence type="ECO:0000313" key="4">
    <source>
        <dbReference type="Proteomes" id="UP000285120"/>
    </source>
</evidence>
<dbReference type="InterPro" id="IPR003425">
    <property type="entry name" value="CCB3/YggT"/>
</dbReference>
<sequence>MAQIGAILAAGMQIYSFIVLAYILMSWFPNARETSIGQFIGSIVEPFLEPFRRVIPPLGMFDISPLVALLVLNMASRGVAALFM</sequence>
<keyword evidence="2" id="KW-1133">Transmembrane helix</keyword>
<keyword evidence="4" id="KW-1185">Reference proteome</keyword>
<dbReference type="PANTHER" id="PTHR33219">
    <property type="entry name" value="YLMG HOMOLOG PROTEIN 2, CHLOROPLASTIC"/>
    <property type="match status" value="1"/>
</dbReference>
<keyword evidence="2" id="KW-0812">Transmembrane</keyword>
<keyword evidence="2" id="KW-0472">Membrane</keyword>
<evidence type="ECO:0000256" key="1">
    <source>
        <dbReference type="ARBA" id="ARBA00010894"/>
    </source>
</evidence>
<dbReference type="GO" id="GO:0016020">
    <property type="term" value="C:membrane"/>
    <property type="evidence" value="ECO:0007669"/>
    <property type="project" value="InterPro"/>
</dbReference>
<evidence type="ECO:0000256" key="2">
    <source>
        <dbReference type="SAM" id="Phobius"/>
    </source>
</evidence>
<accession>A0A419V6H1</accession>
<name>A0A419V6H1_9BACL</name>